<name>A0AAV7MH25_PLEWA</name>
<evidence type="ECO:0000313" key="1">
    <source>
        <dbReference type="EMBL" id="KAJ1102867.1"/>
    </source>
</evidence>
<protein>
    <submittedName>
        <fullName evidence="1">Uncharacterized protein</fullName>
    </submittedName>
</protein>
<dbReference type="EMBL" id="JANPWB010000013">
    <property type="protein sequence ID" value="KAJ1102867.1"/>
    <property type="molecule type" value="Genomic_DNA"/>
</dbReference>
<proteinExistence type="predicted"/>
<keyword evidence="2" id="KW-1185">Reference proteome</keyword>
<dbReference type="AlphaFoldDB" id="A0AAV7MH25"/>
<reference evidence="1" key="1">
    <citation type="journal article" date="2022" name="bioRxiv">
        <title>Sequencing and chromosome-scale assembly of the giantPleurodeles waltlgenome.</title>
        <authorList>
            <person name="Brown T."/>
            <person name="Elewa A."/>
            <person name="Iarovenko S."/>
            <person name="Subramanian E."/>
            <person name="Araus A.J."/>
            <person name="Petzold A."/>
            <person name="Susuki M."/>
            <person name="Suzuki K.-i.T."/>
            <person name="Hayashi T."/>
            <person name="Toyoda A."/>
            <person name="Oliveira C."/>
            <person name="Osipova E."/>
            <person name="Leigh N.D."/>
            <person name="Simon A."/>
            <person name="Yun M.H."/>
        </authorList>
    </citation>
    <scope>NUCLEOTIDE SEQUENCE</scope>
    <source>
        <strain evidence="1">20211129_DDA</strain>
        <tissue evidence="1">Liver</tissue>
    </source>
</reference>
<organism evidence="1 2">
    <name type="scientific">Pleurodeles waltl</name>
    <name type="common">Iberian ribbed newt</name>
    <dbReference type="NCBI Taxonomy" id="8319"/>
    <lineage>
        <taxon>Eukaryota</taxon>
        <taxon>Metazoa</taxon>
        <taxon>Chordata</taxon>
        <taxon>Craniata</taxon>
        <taxon>Vertebrata</taxon>
        <taxon>Euteleostomi</taxon>
        <taxon>Amphibia</taxon>
        <taxon>Batrachia</taxon>
        <taxon>Caudata</taxon>
        <taxon>Salamandroidea</taxon>
        <taxon>Salamandridae</taxon>
        <taxon>Pleurodelinae</taxon>
        <taxon>Pleurodeles</taxon>
    </lineage>
</organism>
<dbReference type="Proteomes" id="UP001066276">
    <property type="component" value="Chromosome 9"/>
</dbReference>
<sequence>MLVPAASLTGKSEAVQGCSGSLSPVLQPPCARSCCICTWQESGSARLQREPVTGTTAALVSFLLHLYLARVRQCKAAAGACHRYYSRPVLVPAASVPGKSQAVQGCSGGLSPVLQLPHARSCCISDWQESGSARLQREPVTGITAALCSFLLHL</sequence>
<accession>A0AAV7MH25</accession>
<gene>
    <name evidence="1" type="ORF">NDU88_000308</name>
</gene>
<evidence type="ECO:0000313" key="2">
    <source>
        <dbReference type="Proteomes" id="UP001066276"/>
    </source>
</evidence>
<comment type="caution">
    <text evidence="1">The sequence shown here is derived from an EMBL/GenBank/DDBJ whole genome shotgun (WGS) entry which is preliminary data.</text>
</comment>